<reference evidence="9 10" key="1">
    <citation type="submission" date="2023-01" db="EMBL/GenBank/DDBJ databases">
        <title>Analysis of 21 Apiospora genomes using comparative genomics revels a genus with tremendous synthesis potential of carbohydrate active enzymes and secondary metabolites.</title>
        <authorList>
            <person name="Sorensen T."/>
        </authorList>
    </citation>
    <scope>NUCLEOTIDE SEQUENCE [LARGE SCALE GENOMIC DNA]</scope>
    <source>
        <strain evidence="9 10">CBS 114990</strain>
    </source>
</reference>
<feature type="compositionally biased region" description="Polar residues" evidence="6">
    <location>
        <begin position="59"/>
        <end position="71"/>
    </location>
</feature>
<evidence type="ECO:0000256" key="1">
    <source>
        <dbReference type="ARBA" id="ARBA00004141"/>
    </source>
</evidence>
<feature type="transmembrane region" description="Helical" evidence="7">
    <location>
        <begin position="130"/>
        <end position="147"/>
    </location>
</feature>
<proteinExistence type="predicted"/>
<keyword evidence="4 7" id="KW-1133">Transmembrane helix</keyword>
<feature type="transmembrane region" description="Helical" evidence="7">
    <location>
        <begin position="90"/>
        <end position="110"/>
    </location>
</feature>
<name>A0ABR1X4T6_9PEZI</name>
<feature type="transmembrane region" description="Helical" evidence="7">
    <location>
        <begin position="416"/>
        <end position="437"/>
    </location>
</feature>
<evidence type="ECO:0000313" key="10">
    <source>
        <dbReference type="Proteomes" id="UP001433268"/>
    </source>
</evidence>
<dbReference type="InterPro" id="IPR011701">
    <property type="entry name" value="MFS"/>
</dbReference>
<feature type="transmembrane region" description="Helical" evidence="7">
    <location>
        <begin position="389"/>
        <end position="410"/>
    </location>
</feature>
<feature type="transmembrane region" description="Helical" evidence="7">
    <location>
        <begin position="363"/>
        <end position="380"/>
    </location>
</feature>
<feature type="transmembrane region" description="Helical" evidence="7">
    <location>
        <begin position="159"/>
        <end position="179"/>
    </location>
</feature>
<evidence type="ECO:0000256" key="2">
    <source>
        <dbReference type="ARBA" id="ARBA00022448"/>
    </source>
</evidence>
<accession>A0ABR1X4T6</accession>
<dbReference type="Proteomes" id="UP001433268">
    <property type="component" value="Unassembled WGS sequence"/>
</dbReference>
<evidence type="ECO:0000313" key="9">
    <source>
        <dbReference type="EMBL" id="KAK8090415.1"/>
    </source>
</evidence>
<dbReference type="PANTHER" id="PTHR43791">
    <property type="entry name" value="PERMEASE-RELATED"/>
    <property type="match status" value="1"/>
</dbReference>
<comment type="caution">
    <text evidence="9">The sequence shown here is derived from an EMBL/GenBank/DDBJ whole genome shotgun (WGS) entry which is preliminary data.</text>
</comment>
<protein>
    <submittedName>
        <fullName evidence="9">Major facilitator superfamily protein</fullName>
    </submittedName>
</protein>
<keyword evidence="2" id="KW-0813">Transport</keyword>
<feature type="compositionally biased region" description="Polar residues" evidence="6">
    <location>
        <begin position="36"/>
        <end position="51"/>
    </location>
</feature>
<gene>
    <name evidence="9" type="ORF">PG997_005376</name>
</gene>
<feature type="transmembrane region" description="Helical" evidence="7">
    <location>
        <begin position="449"/>
        <end position="469"/>
    </location>
</feature>
<evidence type="ECO:0000259" key="8">
    <source>
        <dbReference type="PROSITE" id="PS50850"/>
    </source>
</evidence>
<evidence type="ECO:0000256" key="6">
    <source>
        <dbReference type="SAM" id="MobiDB-lite"/>
    </source>
</evidence>
<dbReference type="SUPFAM" id="SSF103473">
    <property type="entry name" value="MFS general substrate transporter"/>
    <property type="match status" value="1"/>
</dbReference>
<comment type="subcellular location">
    <subcellularLocation>
        <location evidence="1">Membrane</location>
        <topology evidence="1">Multi-pass membrane protein</topology>
    </subcellularLocation>
</comment>
<keyword evidence="5 7" id="KW-0472">Membrane</keyword>
<dbReference type="GeneID" id="92042751"/>
<dbReference type="PANTHER" id="PTHR43791:SF52">
    <property type="entry name" value="TRANSPORTER, PUTATIVE (AFU_ORTHOLOGUE AFUA_1G11820)-RELATED"/>
    <property type="match status" value="1"/>
</dbReference>
<keyword evidence="10" id="KW-1185">Reference proteome</keyword>
<feature type="region of interest" description="Disordered" evidence="6">
    <location>
        <begin position="9"/>
        <end position="71"/>
    </location>
</feature>
<evidence type="ECO:0000256" key="5">
    <source>
        <dbReference type="ARBA" id="ARBA00023136"/>
    </source>
</evidence>
<feature type="domain" description="Major facilitator superfamily (MFS) profile" evidence="8">
    <location>
        <begin position="92"/>
        <end position="509"/>
    </location>
</feature>
<organism evidence="9 10">
    <name type="scientific">Apiospora hydei</name>
    <dbReference type="NCBI Taxonomy" id="1337664"/>
    <lineage>
        <taxon>Eukaryota</taxon>
        <taxon>Fungi</taxon>
        <taxon>Dikarya</taxon>
        <taxon>Ascomycota</taxon>
        <taxon>Pezizomycotina</taxon>
        <taxon>Sordariomycetes</taxon>
        <taxon>Xylariomycetidae</taxon>
        <taxon>Amphisphaeriales</taxon>
        <taxon>Apiosporaceae</taxon>
        <taxon>Apiospora</taxon>
    </lineage>
</organism>
<evidence type="ECO:0000256" key="7">
    <source>
        <dbReference type="SAM" id="Phobius"/>
    </source>
</evidence>
<dbReference type="InterPro" id="IPR020846">
    <property type="entry name" value="MFS_dom"/>
</dbReference>
<feature type="transmembrane region" description="Helical" evidence="7">
    <location>
        <begin position="185"/>
        <end position="207"/>
    </location>
</feature>
<dbReference type="RefSeq" id="XP_066673309.1">
    <property type="nucleotide sequence ID" value="XM_066809691.1"/>
</dbReference>
<keyword evidence="3 7" id="KW-0812">Transmembrane</keyword>
<dbReference type="EMBL" id="JAQQWN010000004">
    <property type="protein sequence ID" value="KAK8090415.1"/>
    <property type="molecule type" value="Genomic_DNA"/>
</dbReference>
<dbReference type="PROSITE" id="PS50850">
    <property type="entry name" value="MFS"/>
    <property type="match status" value="1"/>
</dbReference>
<feature type="transmembrane region" description="Helical" evidence="7">
    <location>
        <begin position="481"/>
        <end position="504"/>
    </location>
</feature>
<evidence type="ECO:0000256" key="3">
    <source>
        <dbReference type="ARBA" id="ARBA00022692"/>
    </source>
</evidence>
<feature type="transmembrane region" description="Helical" evidence="7">
    <location>
        <begin position="219"/>
        <end position="241"/>
    </location>
</feature>
<sequence length="539" mass="58915">MSAFFASMGGVAGAPSGHAHVSDNKNAGPVHPRDFTATTDPTVTRQDVANDNSEKGSLPSPTSSVDDAGNEQQHVIDPVAERRLLRKIDLSVYPILFVVYMMSFLDRINISNAKIQGMAVDLDLLEGNRFNIALFIYFIPYILLEVPSNMVIRKVRPSWYLAGLMACWGIINMCMGFVQTYQGLVVLRFFLGAFEAGVMPGIIYLTSMYYKRHEFQTRMSFFFCSTLIGGAFGGLLAYAIAHLGGSHGLAAWRWIYIIEGAITAGIALLASFLIVDWPEQCRFLTSAEKDLLRRRLAEDGAEQASMDTLNRQAIRLILRDYKIWLGSLVYMGVGVTGYATTFFMPTILLEFGWLAADAQARTIPVYLVSAAGMLLAAWASDRLKHRSGFILAGCAIATVGYAMLLGQAALSRDAKFAAVFLVSLGGYLATPIGLAWLANNLSGHWKRAFGSGTQVMLGNVAGIIASNIFLAGEAPRYPTGYGVALGMTWLGALATAALALGLWLENRKRDRGGRDDRLLLPEEEVRNLGDDHPSFRFTL</sequence>
<feature type="transmembrane region" description="Helical" evidence="7">
    <location>
        <begin position="253"/>
        <end position="275"/>
    </location>
</feature>
<dbReference type="Pfam" id="PF07690">
    <property type="entry name" value="MFS_1"/>
    <property type="match status" value="1"/>
</dbReference>
<evidence type="ECO:0000256" key="4">
    <source>
        <dbReference type="ARBA" id="ARBA00022989"/>
    </source>
</evidence>
<dbReference type="Gene3D" id="1.20.1250.20">
    <property type="entry name" value="MFS general substrate transporter like domains"/>
    <property type="match status" value="2"/>
</dbReference>
<feature type="transmembrane region" description="Helical" evidence="7">
    <location>
        <begin position="323"/>
        <end position="343"/>
    </location>
</feature>
<dbReference type="InterPro" id="IPR036259">
    <property type="entry name" value="MFS_trans_sf"/>
</dbReference>